<keyword evidence="4 5" id="KW-0472">Membrane</keyword>
<dbReference type="Pfam" id="PF13519">
    <property type="entry name" value="VWA_2"/>
    <property type="match status" value="1"/>
</dbReference>
<dbReference type="PANTHER" id="PTHR22550:SF5">
    <property type="entry name" value="LEUCINE ZIPPER PROTEIN 4"/>
    <property type="match status" value="1"/>
</dbReference>
<evidence type="ECO:0000256" key="1">
    <source>
        <dbReference type="ARBA" id="ARBA00022475"/>
    </source>
</evidence>
<evidence type="ECO:0000313" key="8">
    <source>
        <dbReference type="Proteomes" id="UP001216390"/>
    </source>
</evidence>
<dbReference type="PANTHER" id="PTHR22550">
    <property type="entry name" value="SPORE GERMINATION PROTEIN"/>
    <property type="match status" value="1"/>
</dbReference>
<evidence type="ECO:0000259" key="6">
    <source>
        <dbReference type="PROSITE" id="PS50234"/>
    </source>
</evidence>
<keyword evidence="1" id="KW-1003">Cell membrane</keyword>
<feature type="transmembrane region" description="Helical" evidence="5">
    <location>
        <begin position="297"/>
        <end position="320"/>
    </location>
</feature>
<feature type="domain" description="VWFA" evidence="6">
    <location>
        <begin position="91"/>
        <end position="284"/>
    </location>
</feature>
<keyword evidence="8" id="KW-1185">Reference proteome</keyword>
<dbReference type="SUPFAM" id="SSF53300">
    <property type="entry name" value="vWA-like"/>
    <property type="match status" value="1"/>
</dbReference>
<sequence>MTLAITYLSPGKLWLLALVAALGVVYVVLQTRRRTYAVRFTNLDLLQSVAPRSPGWRRHIPAIVVLLALSSMVVALARPAREERVPLERATVILAIDTSLSMMAEDVPPNRLEAAQAAAKTFLDDIPEKINVGLVGFNGSGTILVPPTTDRARVRTAIDGLELDERTAIGEAIFAALQAVKQAPPAEDDLENEEVPASIVLMSDGKTTVGRPDSVGANAAREEGVPVNTIAFGTDDGVIVLPSEPAPIPVDVDREALERIAEATDGKAFAAASEGELREVYRNIGSSVGFDIEFREIGLWFVGLGLALVLLSSTLSLLWFSRLP</sequence>
<dbReference type="InterPro" id="IPR024163">
    <property type="entry name" value="Aerotolerance_reg_N"/>
</dbReference>
<feature type="transmembrane region" description="Helical" evidence="5">
    <location>
        <begin position="12"/>
        <end position="29"/>
    </location>
</feature>
<proteinExistence type="predicted"/>
<dbReference type="KEGG" id="ima:PO878_06500"/>
<organism evidence="7 8">
    <name type="scientific">Iamia majanohamensis</name>
    <dbReference type="NCBI Taxonomy" id="467976"/>
    <lineage>
        <taxon>Bacteria</taxon>
        <taxon>Bacillati</taxon>
        <taxon>Actinomycetota</taxon>
        <taxon>Acidimicrobiia</taxon>
        <taxon>Acidimicrobiales</taxon>
        <taxon>Iamiaceae</taxon>
        <taxon>Iamia</taxon>
    </lineage>
</organism>
<dbReference type="Gene3D" id="3.40.50.410">
    <property type="entry name" value="von Willebrand factor, type A domain"/>
    <property type="match status" value="1"/>
</dbReference>
<dbReference type="SMART" id="SM00327">
    <property type="entry name" value="VWA"/>
    <property type="match status" value="1"/>
</dbReference>
<evidence type="ECO:0000256" key="2">
    <source>
        <dbReference type="ARBA" id="ARBA00022692"/>
    </source>
</evidence>
<dbReference type="InterPro" id="IPR002035">
    <property type="entry name" value="VWF_A"/>
</dbReference>
<evidence type="ECO:0000256" key="5">
    <source>
        <dbReference type="SAM" id="Phobius"/>
    </source>
</evidence>
<reference evidence="7" key="1">
    <citation type="submission" date="2023-01" db="EMBL/GenBank/DDBJ databases">
        <title>The diversity of Class Acidimicrobiia in South China Sea sediment environments and the proposal of Iamia marina sp. nov., a novel species of the genus Iamia.</title>
        <authorList>
            <person name="He Y."/>
            <person name="Tian X."/>
        </authorList>
    </citation>
    <scope>NUCLEOTIDE SEQUENCE</scope>
    <source>
        <strain evidence="7">DSM 19957</strain>
    </source>
</reference>
<name>A0AAF0BV13_9ACTN</name>
<keyword evidence="3 5" id="KW-1133">Transmembrane helix</keyword>
<gene>
    <name evidence="7" type="ORF">PO878_06500</name>
</gene>
<accession>A0AAF0BV13</accession>
<evidence type="ECO:0000256" key="4">
    <source>
        <dbReference type="ARBA" id="ARBA00023136"/>
    </source>
</evidence>
<evidence type="ECO:0000313" key="7">
    <source>
        <dbReference type="EMBL" id="WCO68377.1"/>
    </source>
</evidence>
<dbReference type="InterPro" id="IPR050768">
    <property type="entry name" value="UPF0353/GerABKA_families"/>
</dbReference>
<keyword evidence="2 5" id="KW-0812">Transmembrane</keyword>
<dbReference type="Proteomes" id="UP001216390">
    <property type="component" value="Chromosome"/>
</dbReference>
<dbReference type="InterPro" id="IPR036465">
    <property type="entry name" value="vWFA_dom_sf"/>
</dbReference>
<dbReference type="Pfam" id="PF07584">
    <property type="entry name" value="BatA"/>
    <property type="match status" value="1"/>
</dbReference>
<dbReference type="AlphaFoldDB" id="A0AAF0BV13"/>
<evidence type="ECO:0000256" key="3">
    <source>
        <dbReference type="ARBA" id="ARBA00022989"/>
    </source>
</evidence>
<dbReference type="RefSeq" id="WP_272737894.1">
    <property type="nucleotide sequence ID" value="NZ_CP116942.1"/>
</dbReference>
<dbReference type="PROSITE" id="PS50234">
    <property type="entry name" value="VWFA"/>
    <property type="match status" value="1"/>
</dbReference>
<dbReference type="EMBL" id="CP116942">
    <property type="protein sequence ID" value="WCO68377.1"/>
    <property type="molecule type" value="Genomic_DNA"/>
</dbReference>
<protein>
    <submittedName>
        <fullName evidence="7">VWA domain-containing protein</fullName>
    </submittedName>
</protein>
<feature type="transmembrane region" description="Helical" evidence="5">
    <location>
        <begin position="60"/>
        <end position="77"/>
    </location>
</feature>